<gene>
    <name evidence="6" type="ORF">SAMN04488554_2156</name>
</gene>
<organism evidence="6 7">
    <name type="scientific">Ruania alba</name>
    <dbReference type="NCBI Taxonomy" id="648782"/>
    <lineage>
        <taxon>Bacteria</taxon>
        <taxon>Bacillati</taxon>
        <taxon>Actinomycetota</taxon>
        <taxon>Actinomycetes</taxon>
        <taxon>Micrococcales</taxon>
        <taxon>Ruaniaceae</taxon>
        <taxon>Ruania</taxon>
    </lineage>
</organism>
<evidence type="ECO:0000259" key="5">
    <source>
        <dbReference type="Pfam" id="PF00884"/>
    </source>
</evidence>
<accession>A0A1H5KBT7</accession>
<evidence type="ECO:0000313" key="7">
    <source>
        <dbReference type="Proteomes" id="UP000199220"/>
    </source>
</evidence>
<dbReference type="STRING" id="648782.SAMN04488554_2156"/>
<evidence type="ECO:0000313" key="6">
    <source>
        <dbReference type="EMBL" id="SEE61531.1"/>
    </source>
</evidence>
<sequence length="467" mass="52421">MRPRPNIVFVMSDDHASHAIGAYGSRVNSTPQIDRIAATGMRFDSCFCANALCAPSRASILTGTYNHRNGVRTLSTEFDASQPTFPPLLQQAGYATAVIGKWHLGHGEGHDPVGFDDWAVLHDQGTYQDPLFHTADGEVVHEGYVTDVITDLSVEWLADRSTDQPFCLLVHHKAPHRPFVPAERHRDLYQDPIPEPETLRDDYAGRPAAEAARMRVARDFREVDVKEPVPEGLTDDESLAWHYQRYLQDYLRCVAAVDEGVGRILDQLEDSGLRENTIVVYTSDQGFFLGEHGWYDKRFMYEESLRMPLLISYPAAVPAGTVNDDLVSNVDLAQTLCELTGVAAPAGAQGRSVVPLLAGEEVPQWREEVYYRYWEHDDAQHGVWSHYGIRTHRFKLIHYDATGRGLPGTGPAAPPPYWELFDLADDPLELHNRYDDPAYAEERRMLHDQLDRTMADVGDVAETGVLV</sequence>
<reference evidence="7" key="1">
    <citation type="submission" date="2016-10" db="EMBL/GenBank/DDBJ databases">
        <authorList>
            <person name="Varghese N."/>
            <person name="Submissions S."/>
        </authorList>
    </citation>
    <scope>NUCLEOTIDE SEQUENCE [LARGE SCALE GENOMIC DNA]</scope>
    <source>
        <strain evidence="7">DSM 21368</strain>
    </source>
</reference>
<keyword evidence="4" id="KW-0325">Glycoprotein</keyword>
<dbReference type="PANTHER" id="PTHR43108:SF6">
    <property type="entry name" value="N-SULPHOGLUCOSAMINE SULPHOHYDROLASE"/>
    <property type="match status" value="1"/>
</dbReference>
<dbReference type="GO" id="GO:0016787">
    <property type="term" value="F:hydrolase activity"/>
    <property type="evidence" value="ECO:0007669"/>
    <property type="project" value="UniProtKB-KW"/>
</dbReference>
<dbReference type="PROSITE" id="PS00523">
    <property type="entry name" value="SULFATASE_1"/>
    <property type="match status" value="1"/>
</dbReference>
<dbReference type="CDD" id="cd16031">
    <property type="entry name" value="G6S_like"/>
    <property type="match status" value="1"/>
</dbReference>
<dbReference type="AlphaFoldDB" id="A0A1H5KBT7"/>
<proteinExistence type="inferred from homology"/>
<dbReference type="Pfam" id="PF00884">
    <property type="entry name" value="Sulfatase"/>
    <property type="match status" value="1"/>
</dbReference>
<evidence type="ECO:0000256" key="3">
    <source>
        <dbReference type="ARBA" id="ARBA00022801"/>
    </source>
</evidence>
<dbReference type="PANTHER" id="PTHR43108">
    <property type="entry name" value="N-ACETYLGLUCOSAMINE-6-SULFATASE FAMILY MEMBER"/>
    <property type="match status" value="1"/>
</dbReference>
<dbReference type="RefSeq" id="WP_089773160.1">
    <property type="nucleotide sequence ID" value="NZ_FNTX01000002.1"/>
</dbReference>
<evidence type="ECO:0000256" key="4">
    <source>
        <dbReference type="ARBA" id="ARBA00023180"/>
    </source>
</evidence>
<dbReference type="EMBL" id="FNTX01000002">
    <property type="protein sequence ID" value="SEE61531.1"/>
    <property type="molecule type" value="Genomic_DNA"/>
</dbReference>
<keyword evidence="7" id="KW-1185">Reference proteome</keyword>
<dbReference type="PROSITE" id="PS00149">
    <property type="entry name" value="SULFATASE_2"/>
    <property type="match status" value="1"/>
</dbReference>
<dbReference type="Gene3D" id="3.40.720.10">
    <property type="entry name" value="Alkaline Phosphatase, subunit A"/>
    <property type="match status" value="1"/>
</dbReference>
<dbReference type="Proteomes" id="UP000199220">
    <property type="component" value="Unassembled WGS sequence"/>
</dbReference>
<dbReference type="InterPro" id="IPR024607">
    <property type="entry name" value="Sulfatase_CS"/>
</dbReference>
<keyword evidence="2" id="KW-0732">Signal</keyword>
<dbReference type="InterPro" id="IPR000917">
    <property type="entry name" value="Sulfatase_N"/>
</dbReference>
<keyword evidence="3" id="KW-0378">Hydrolase</keyword>
<name>A0A1H5KBT7_9MICO</name>
<dbReference type="InterPro" id="IPR017850">
    <property type="entry name" value="Alkaline_phosphatase_core_sf"/>
</dbReference>
<comment type="similarity">
    <text evidence="1">Belongs to the sulfatase family.</text>
</comment>
<dbReference type="SUPFAM" id="SSF53649">
    <property type="entry name" value="Alkaline phosphatase-like"/>
    <property type="match status" value="1"/>
</dbReference>
<protein>
    <submittedName>
        <fullName evidence="6">Arylsulfatase A</fullName>
    </submittedName>
</protein>
<dbReference type="OrthoDB" id="9777306at2"/>
<evidence type="ECO:0000256" key="1">
    <source>
        <dbReference type="ARBA" id="ARBA00008779"/>
    </source>
</evidence>
<evidence type="ECO:0000256" key="2">
    <source>
        <dbReference type="ARBA" id="ARBA00022729"/>
    </source>
</evidence>
<feature type="domain" description="Sulfatase N-terminal" evidence="5">
    <location>
        <begin position="5"/>
        <end position="342"/>
    </location>
</feature>